<feature type="domain" description="Methyltransferase" evidence="1">
    <location>
        <begin position="40"/>
        <end position="164"/>
    </location>
</feature>
<evidence type="ECO:0000259" key="1">
    <source>
        <dbReference type="Pfam" id="PF13847"/>
    </source>
</evidence>
<dbReference type="PANTHER" id="PTHR43861">
    <property type="entry name" value="TRANS-ACONITATE 2-METHYLTRANSFERASE-RELATED"/>
    <property type="match status" value="1"/>
</dbReference>
<keyword evidence="3" id="KW-1185">Reference proteome</keyword>
<sequence length="191" mass="21780">MTQPKPISFSEAERLSEIFDSANREEWQRTSHILKTLDLQPNMRIADVGAGTGYFASQFSDLVPEGFVYALDAEPNMVSYMDNRFEQEQRSNIKTGLSLPDNPCLPEKLDVVFLANVYRFIKERDTFLVNLFEQVSHKTRVVFVDFRGSNARVSPQQAMEEAALAGFVIESMDMEGCPDHYILQFRKPQAA</sequence>
<dbReference type="AlphaFoldDB" id="A0A1X7API8"/>
<dbReference type="RefSeq" id="WP_087112667.1">
    <property type="nucleotide sequence ID" value="NZ_CBCSCN010000013.1"/>
</dbReference>
<dbReference type="CDD" id="cd02440">
    <property type="entry name" value="AdoMet_MTases"/>
    <property type="match status" value="1"/>
</dbReference>
<reference evidence="2 3" key="1">
    <citation type="submission" date="2017-03" db="EMBL/GenBank/DDBJ databases">
        <authorList>
            <person name="Afonso C.L."/>
            <person name="Miller P.J."/>
            <person name="Scott M.A."/>
            <person name="Spackman E."/>
            <person name="Goraichik I."/>
            <person name="Dimitrov K.M."/>
            <person name="Suarez D.L."/>
            <person name="Swayne D.E."/>
        </authorList>
    </citation>
    <scope>NUCLEOTIDE SEQUENCE [LARGE SCALE GENOMIC DNA]</scope>
    <source>
        <strain evidence="2">SB41UT1</strain>
    </source>
</reference>
<dbReference type="EMBL" id="FWPT01000011">
    <property type="protein sequence ID" value="SMA50224.1"/>
    <property type="molecule type" value="Genomic_DNA"/>
</dbReference>
<evidence type="ECO:0000313" key="3">
    <source>
        <dbReference type="Proteomes" id="UP000196573"/>
    </source>
</evidence>
<organism evidence="2 3">
    <name type="scientific">Parendozoicomonas haliclonae</name>
    <dbReference type="NCBI Taxonomy" id="1960125"/>
    <lineage>
        <taxon>Bacteria</taxon>
        <taxon>Pseudomonadati</taxon>
        <taxon>Pseudomonadota</taxon>
        <taxon>Gammaproteobacteria</taxon>
        <taxon>Oceanospirillales</taxon>
        <taxon>Endozoicomonadaceae</taxon>
        <taxon>Parendozoicomonas</taxon>
    </lineage>
</organism>
<name>A0A1X7API8_9GAMM</name>
<dbReference type="SUPFAM" id="SSF53335">
    <property type="entry name" value="S-adenosyl-L-methionine-dependent methyltransferases"/>
    <property type="match status" value="1"/>
</dbReference>
<proteinExistence type="predicted"/>
<dbReference type="OrthoDB" id="9760689at2"/>
<dbReference type="Gene3D" id="3.40.50.150">
    <property type="entry name" value="Vaccinia Virus protein VP39"/>
    <property type="match status" value="1"/>
</dbReference>
<protein>
    <recommendedName>
        <fullName evidence="1">Methyltransferase domain-containing protein</fullName>
    </recommendedName>
</protein>
<dbReference type="Pfam" id="PF13847">
    <property type="entry name" value="Methyltransf_31"/>
    <property type="match status" value="1"/>
</dbReference>
<dbReference type="InterPro" id="IPR029063">
    <property type="entry name" value="SAM-dependent_MTases_sf"/>
</dbReference>
<gene>
    <name evidence="2" type="ORF">EHSB41UT_04017</name>
</gene>
<accession>A0A1X7API8</accession>
<evidence type="ECO:0000313" key="2">
    <source>
        <dbReference type="EMBL" id="SMA50224.1"/>
    </source>
</evidence>
<dbReference type="InterPro" id="IPR025714">
    <property type="entry name" value="Methyltranfer_dom"/>
</dbReference>
<dbReference type="Proteomes" id="UP000196573">
    <property type="component" value="Unassembled WGS sequence"/>
</dbReference>
<dbReference type="PANTHER" id="PTHR43861:SF1">
    <property type="entry name" value="TRANS-ACONITATE 2-METHYLTRANSFERASE"/>
    <property type="match status" value="1"/>
</dbReference>